<organism evidence="2 3">
    <name type="scientific">Thermomicrobium roseum (strain ATCC 27502 / DSM 5159 / P-2)</name>
    <dbReference type="NCBI Taxonomy" id="309801"/>
    <lineage>
        <taxon>Bacteria</taxon>
        <taxon>Pseudomonadati</taxon>
        <taxon>Thermomicrobiota</taxon>
        <taxon>Thermomicrobia</taxon>
        <taxon>Thermomicrobiales</taxon>
        <taxon>Thermomicrobiaceae</taxon>
        <taxon>Thermomicrobium</taxon>
    </lineage>
</organism>
<keyword evidence="3" id="KW-1185">Reference proteome</keyword>
<dbReference type="EMBL" id="CP001276">
    <property type="protein sequence ID" value="ACM07309.1"/>
    <property type="molecule type" value="Genomic_DNA"/>
</dbReference>
<protein>
    <submittedName>
        <fullName evidence="2">Uncharacterized protein</fullName>
    </submittedName>
</protein>
<sequence>MHLTDNVRLEALEQIHLKKKRPGQPRAVQEVKAGDEIFHKTGERHRLVRVIGREQDRYYEHIEDSLGNVIRHVEEPLTQHRDRGYVKKKRHPSERSVPPAGQDLSSDSESSRERGAR</sequence>
<feature type="region of interest" description="Disordered" evidence="1">
    <location>
        <begin position="73"/>
        <end position="117"/>
    </location>
</feature>
<accession>B9L4K6</accession>
<dbReference type="AlphaFoldDB" id="B9L4K6"/>
<reference evidence="2 3" key="1">
    <citation type="journal article" date="2009" name="PLoS ONE">
        <title>Complete genome sequence of the aerobic CO-oxidizing thermophile Thermomicrobium roseum.</title>
        <authorList>
            <person name="Wu D."/>
            <person name="Raymond J."/>
            <person name="Wu M."/>
            <person name="Chatterji S."/>
            <person name="Ren Q."/>
            <person name="Graham J.E."/>
            <person name="Bryant D.A."/>
            <person name="Robb F."/>
            <person name="Colman A."/>
            <person name="Tallon L.J."/>
            <person name="Badger J.H."/>
            <person name="Madupu R."/>
            <person name="Ward N.L."/>
            <person name="Eisen J.A."/>
        </authorList>
    </citation>
    <scope>NUCLEOTIDE SEQUENCE [LARGE SCALE GENOMIC DNA]</scope>
    <source>
        <strain evidence="3">ATCC 27502 / DSM 5159 / P-2</strain>
        <plasmid evidence="2">unnamed</plasmid>
    </source>
</reference>
<evidence type="ECO:0000256" key="1">
    <source>
        <dbReference type="SAM" id="MobiDB-lite"/>
    </source>
</evidence>
<dbReference type="Proteomes" id="UP000000447">
    <property type="component" value="Plasmid unnamed"/>
</dbReference>
<evidence type="ECO:0000313" key="3">
    <source>
        <dbReference type="Proteomes" id="UP000000447"/>
    </source>
</evidence>
<dbReference type="HOGENOM" id="CLU_2083776_0_0_0"/>
<feature type="compositionally biased region" description="Basic and acidic residues" evidence="1">
    <location>
        <begin position="73"/>
        <end position="85"/>
    </location>
</feature>
<name>B9L4K6_THERP</name>
<dbReference type="KEGG" id="tro:trd_A0720"/>
<geneLocation type="plasmid" evidence="3">
    <name>Tros</name>
</geneLocation>
<keyword evidence="2" id="KW-0614">Plasmid</keyword>
<dbReference type="RefSeq" id="WP_012643296.1">
    <property type="nucleotide sequence ID" value="NC_011961.1"/>
</dbReference>
<dbReference type="OrthoDB" id="7066630at2"/>
<evidence type="ECO:0000313" key="2">
    <source>
        <dbReference type="EMBL" id="ACM07309.1"/>
    </source>
</evidence>
<proteinExistence type="predicted"/>
<gene>
    <name evidence="2" type="ordered locus">trd_A0720</name>
</gene>